<proteinExistence type="predicted"/>
<reference evidence="1 2" key="1">
    <citation type="submission" date="2019-03" db="EMBL/GenBank/DDBJ databases">
        <title>Flavobacterium TSA-D2 sp. nov., isolated from arctic soil.</title>
        <authorList>
            <person name="Chaudhary D.K."/>
        </authorList>
    </citation>
    <scope>NUCLEOTIDE SEQUENCE [LARGE SCALE GENOMIC DNA]</scope>
    <source>
        <strain evidence="1 2">TSA-D2</strain>
    </source>
</reference>
<sequence>MNIDSFLEKLNQTPQEITFAETITVIEENYNFSPTAFENGLLHNAAGENSGSCKIFAFAELQKLSEEATLSCFGAYYYDDVLKNPEGTNHQNIRNFMKTGWDGIAFYGSPLELK</sequence>
<dbReference type="AlphaFoldDB" id="A0A4V2Z1W4"/>
<dbReference type="InterPro" id="IPR038604">
    <property type="entry name" value="HopJ_sf"/>
</dbReference>
<evidence type="ECO:0000313" key="2">
    <source>
        <dbReference type="Proteomes" id="UP000294597"/>
    </source>
</evidence>
<dbReference type="EMBL" id="SMFO01000001">
    <property type="protein sequence ID" value="TDE06528.1"/>
    <property type="molecule type" value="Genomic_DNA"/>
</dbReference>
<name>A0A4V2Z1W4_9FLAO</name>
<protein>
    <submittedName>
        <fullName evidence="1">Type III effector</fullName>
    </submittedName>
</protein>
<comment type="caution">
    <text evidence="1">The sequence shown here is derived from an EMBL/GenBank/DDBJ whole genome shotgun (WGS) entry which is preliminary data.</text>
</comment>
<dbReference type="InterPro" id="IPR014984">
    <property type="entry name" value="HopJ"/>
</dbReference>
<gene>
    <name evidence="1" type="ORF">E0F98_02625</name>
</gene>
<dbReference type="RefSeq" id="WP_132108912.1">
    <property type="nucleotide sequence ID" value="NZ_SMFO01000001.1"/>
</dbReference>
<dbReference type="Proteomes" id="UP000294597">
    <property type="component" value="Unassembled WGS sequence"/>
</dbReference>
<keyword evidence="2" id="KW-1185">Reference proteome</keyword>
<dbReference type="Gene3D" id="3.20.160.10">
    <property type="entry name" value="vpa0580 domain like"/>
    <property type="match status" value="1"/>
</dbReference>
<evidence type="ECO:0000313" key="1">
    <source>
        <dbReference type="EMBL" id="TDE06528.1"/>
    </source>
</evidence>
<organism evidence="1 2">
    <name type="scientific">Flavobacterium hiemivividum</name>
    <dbReference type="NCBI Taxonomy" id="2541734"/>
    <lineage>
        <taxon>Bacteria</taxon>
        <taxon>Pseudomonadati</taxon>
        <taxon>Bacteroidota</taxon>
        <taxon>Flavobacteriia</taxon>
        <taxon>Flavobacteriales</taxon>
        <taxon>Flavobacteriaceae</taxon>
        <taxon>Flavobacterium</taxon>
    </lineage>
</organism>
<dbReference type="Pfam" id="PF08888">
    <property type="entry name" value="HopJ"/>
    <property type="match status" value="1"/>
</dbReference>
<accession>A0A4V2Z1W4</accession>